<organism evidence="2 3">
    <name type="scientific">Microlunatus ginsengisoli</name>
    <dbReference type="NCBI Taxonomy" id="363863"/>
    <lineage>
        <taxon>Bacteria</taxon>
        <taxon>Bacillati</taxon>
        <taxon>Actinomycetota</taxon>
        <taxon>Actinomycetes</taxon>
        <taxon>Propionibacteriales</taxon>
        <taxon>Propionibacteriaceae</taxon>
        <taxon>Microlunatus</taxon>
    </lineage>
</organism>
<dbReference type="Proteomes" id="UP001501490">
    <property type="component" value="Unassembled WGS sequence"/>
</dbReference>
<dbReference type="EMBL" id="BAABAB010000010">
    <property type="protein sequence ID" value="GAA3616086.1"/>
    <property type="molecule type" value="Genomic_DNA"/>
</dbReference>
<accession>A0ABP6ZTH9</accession>
<sequence length="69" mass="7253">MPRLVIISQTNRPAGRAAVPCSALSRHSWRYAALVIPAIGASTTGVPTSIGPIRNPTRELSGSELAMAR</sequence>
<reference evidence="3" key="1">
    <citation type="journal article" date="2019" name="Int. J. Syst. Evol. Microbiol.">
        <title>The Global Catalogue of Microorganisms (GCM) 10K type strain sequencing project: providing services to taxonomists for standard genome sequencing and annotation.</title>
        <authorList>
            <consortium name="The Broad Institute Genomics Platform"/>
            <consortium name="The Broad Institute Genome Sequencing Center for Infectious Disease"/>
            <person name="Wu L."/>
            <person name="Ma J."/>
        </authorList>
    </citation>
    <scope>NUCLEOTIDE SEQUENCE [LARGE SCALE GENOMIC DNA]</scope>
    <source>
        <strain evidence="3">JCM 16929</strain>
    </source>
</reference>
<keyword evidence="3" id="KW-1185">Reference proteome</keyword>
<gene>
    <name evidence="2" type="ORF">GCM10022236_17790</name>
</gene>
<evidence type="ECO:0000256" key="1">
    <source>
        <dbReference type="SAM" id="MobiDB-lite"/>
    </source>
</evidence>
<evidence type="ECO:0000313" key="2">
    <source>
        <dbReference type="EMBL" id="GAA3616086.1"/>
    </source>
</evidence>
<comment type="caution">
    <text evidence="2">The sequence shown here is derived from an EMBL/GenBank/DDBJ whole genome shotgun (WGS) entry which is preliminary data.</text>
</comment>
<name>A0ABP6ZTH9_9ACTN</name>
<protein>
    <submittedName>
        <fullName evidence="2">Uncharacterized protein</fullName>
    </submittedName>
</protein>
<feature type="region of interest" description="Disordered" evidence="1">
    <location>
        <begin position="50"/>
        <end position="69"/>
    </location>
</feature>
<evidence type="ECO:0000313" key="3">
    <source>
        <dbReference type="Proteomes" id="UP001501490"/>
    </source>
</evidence>
<proteinExistence type="predicted"/>